<evidence type="ECO:0000256" key="1">
    <source>
        <dbReference type="SAM" id="MobiDB-lite"/>
    </source>
</evidence>
<proteinExistence type="predicted"/>
<dbReference type="Proteomes" id="UP000502996">
    <property type="component" value="Chromosome"/>
</dbReference>
<accession>A0A6G6WA58</accession>
<reference evidence="2 3" key="1">
    <citation type="submission" date="2020-02" db="EMBL/GenBank/DDBJ databases">
        <title>Full genome sequence of Nocardioides sp. R-3366.</title>
        <authorList>
            <person name="Im W.-T."/>
        </authorList>
    </citation>
    <scope>NUCLEOTIDE SEQUENCE [LARGE SCALE GENOMIC DNA]</scope>
    <source>
        <strain evidence="2 3">R-3366</strain>
    </source>
</reference>
<gene>
    <name evidence="2" type="ORF">G5V58_04400</name>
</gene>
<sequence length="98" mass="11001">MARRQRIRAGLHRWMDDACLRCGLHRREVWLLDDRGREVMALVWSDRDGDLRLQPFPPMKGLEAPQAPTQTRVEAFGNLPVGPEPTCGPVPAVDDATG</sequence>
<evidence type="ECO:0000313" key="3">
    <source>
        <dbReference type="Proteomes" id="UP000502996"/>
    </source>
</evidence>
<keyword evidence="3" id="KW-1185">Reference proteome</keyword>
<name>A0A6G6WA58_9ACTN</name>
<dbReference type="EMBL" id="CP049257">
    <property type="protein sequence ID" value="QIG42112.1"/>
    <property type="molecule type" value="Genomic_DNA"/>
</dbReference>
<dbReference type="AlphaFoldDB" id="A0A6G6WA58"/>
<evidence type="ECO:0000313" key="2">
    <source>
        <dbReference type="EMBL" id="QIG42112.1"/>
    </source>
</evidence>
<dbReference type="KEGG" id="nano:G5V58_04400"/>
<dbReference type="RefSeq" id="WP_165229101.1">
    <property type="nucleotide sequence ID" value="NZ_CP049257.1"/>
</dbReference>
<protein>
    <submittedName>
        <fullName evidence="2">Uncharacterized protein</fullName>
    </submittedName>
</protein>
<feature type="region of interest" description="Disordered" evidence="1">
    <location>
        <begin position="79"/>
        <end position="98"/>
    </location>
</feature>
<organism evidence="2 3">
    <name type="scientific">Nocardioides anomalus</name>
    <dbReference type="NCBI Taxonomy" id="2712223"/>
    <lineage>
        <taxon>Bacteria</taxon>
        <taxon>Bacillati</taxon>
        <taxon>Actinomycetota</taxon>
        <taxon>Actinomycetes</taxon>
        <taxon>Propionibacteriales</taxon>
        <taxon>Nocardioidaceae</taxon>
        <taxon>Nocardioides</taxon>
    </lineage>
</organism>